<gene>
    <name evidence="6" type="ORF">W911_10435</name>
</gene>
<keyword evidence="2" id="KW-0436">Ligase</keyword>
<keyword evidence="7" id="KW-1185">Reference proteome</keyword>
<dbReference type="GO" id="GO:0006542">
    <property type="term" value="P:glutamine biosynthetic process"/>
    <property type="evidence" value="ECO:0007669"/>
    <property type="project" value="InterPro"/>
</dbReference>
<dbReference type="SMART" id="SM01230">
    <property type="entry name" value="Gln-synt_C"/>
    <property type="match status" value="1"/>
</dbReference>
<proteinExistence type="inferred from homology"/>
<evidence type="ECO:0000256" key="1">
    <source>
        <dbReference type="ARBA" id="ARBA00001946"/>
    </source>
</evidence>
<dbReference type="SUPFAM" id="SSF55931">
    <property type="entry name" value="Glutamine synthetase/guanido kinase"/>
    <property type="match status" value="1"/>
</dbReference>
<reference evidence="6 7" key="1">
    <citation type="journal article" date="2014" name="Genome Announc.">
        <title>Complete Genome Sequence of Hyphomicrobium nitrativorans Strain NL23, a Denitrifying Bacterium Isolated from Biofilm of a Methanol-Fed Denitrification System Treating Seawater at the Montreal Biodome.</title>
        <authorList>
            <person name="Martineau C."/>
            <person name="Villeneuve C."/>
            <person name="Mauffrey F."/>
            <person name="Villemur R."/>
        </authorList>
    </citation>
    <scope>NUCLEOTIDE SEQUENCE [LARGE SCALE GENOMIC DNA]</scope>
    <source>
        <strain evidence="6">NL23</strain>
    </source>
</reference>
<dbReference type="GO" id="GO:0006598">
    <property type="term" value="P:polyamine catabolic process"/>
    <property type="evidence" value="ECO:0007669"/>
    <property type="project" value="TreeGrafter"/>
</dbReference>
<comment type="similarity">
    <text evidence="3 4">Belongs to the glutamine synthetase family.</text>
</comment>
<dbReference type="PANTHER" id="PTHR43785:SF12">
    <property type="entry name" value="TYPE-1 GLUTAMINE SYNTHETASE 2"/>
    <property type="match status" value="1"/>
</dbReference>
<evidence type="ECO:0000256" key="2">
    <source>
        <dbReference type="ARBA" id="ARBA00022598"/>
    </source>
</evidence>
<feature type="domain" description="GS catalytic" evidence="5">
    <location>
        <begin position="117"/>
        <end position="450"/>
    </location>
</feature>
<dbReference type="PROSITE" id="PS51987">
    <property type="entry name" value="GS_CATALYTIC"/>
    <property type="match status" value="1"/>
</dbReference>
<dbReference type="HOGENOM" id="CLU_017290_0_0_5"/>
<evidence type="ECO:0000259" key="5">
    <source>
        <dbReference type="PROSITE" id="PS51987"/>
    </source>
</evidence>
<evidence type="ECO:0000313" key="6">
    <source>
        <dbReference type="EMBL" id="AHB48717.1"/>
    </source>
</evidence>
<sequence length="450" mass="49038">MTNTPLTADEAKAFLAANPLVRWIDIFTFDLNGIPRGKRYRRDDLVKVVKNGLMMPASAFIIDPRGNSIGETGRLWETGDPDVPAYILSGTLAPVPVNGSTHAQAVMHLETEGDMDARVVLSNQLARLKTQGLTPVAAVELEFYVTLPDKDGAFTLDAPPGMTTDPDAAGTYDFADMDTLQPFIDEIYRIAAAQGLPIDAVIQESGPAQFEINLKHRDDVVQAALDGLLLKRAVKAAAREHKLNATFMAKPHHEWCGSGMHIHMSLLDKADDNVFAGSPISPLFRHAIGGLCETMADFMPIWAQYANSYRRYVPLSYVSTAPQWGFNNRTVALRIPPGNGPATRIEHRVAGADANPYLVLAAILAGISHGIANKSDPGKNCEGNAEEIEAPSTLPTIWGNALQAFETSEIARTAFGAGFHDVFTRLKQTERANFERIVTSLDHLWYAHVA</sequence>
<accession>V5SE01</accession>
<dbReference type="KEGG" id="hni:W911_10435"/>
<dbReference type="SUPFAM" id="SSF54368">
    <property type="entry name" value="Glutamine synthetase, N-terminal domain"/>
    <property type="match status" value="1"/>
</dbReference>
<dbReference type="PANTHER" id="PTHR43785">
    <property type="entry name" value="GAMMA-GLUTAMYLPUTRESCINE SYNTHETASE"/>
    <property type="match status" value="1"/>
</dbReference>
<dbReference type="RefSeq" id="WP_023787441.1">
    <property type="nucleotide sequence ID" value="NC_022997.1"/>
</dbReference>
<dbReference type="EMBL" id="CP006912">
    <property type="protein sequence ID" value="AHB48717.1"/>
    <property type="molecule type" value="Genomic_DNA"/>
</dbReference>
<comment type="cofactor">
    <cofactor evidence="1">
        <name>Mg(2+)</name>
        <dbReference type="ChEBI" id="CHEBI:18420"/>
    </cofactor>
</comment>
<evidence type="ECO:0000256" key="4">
    <source>
        <dbReference type="RuleBase" id="RU000384"/>
    </source>
</evidence>
<dbReference type="InterPro" id="IPR036651">
    <property type="entry name" value="Gln_synt_N_sf"/>
</dbReference>
<dbReference type="Gene3D" id="3.30.590.10">
    <property type="entry name" value="Glutamine synthetase/guanido kinase, catalytic domain"/>
    <property type="match status" value="1"/>
</dbReference>
<dbReference type="GO" id="GO:0004356">
    <property type="term" value="F:glutamine synthetase activity"/>
    <property type="evidence" value="ECO:0007669"/>
    <property type="project" value="InterPro"/>
</dbReference>
<dbReference type="InterPro" id="IPR014746">
    <property type="entry name" value="Gln_synth/guanido_kin_cat_dom"/>
</dbReference>
<name>V5SE01_9HYPH</name>
<organism evidence="6 7">
    <name type="scientific">Hyphomicrobium nitrativorans NL23</name>
    <dbReference type="NCBI Taxonomy" id="1029756"/>
    <lineage>
        <taxon>Bacteria</taxon>
        <taxon>Pseudomonadati</taxon>
        <taxon>Pseudomonadota</taxon>
        <taxon>Alphaproteobacteria</taxon>
        <taxon>Hyphomicrobiales</taxon>
        <taxon>Hyphomicrobiaceae</taxon>
        <taxon>Hyphomicrobium</taxon>
    </lineage>
</organism>
<dbReference type="Proteomes" id="UP000018542">
    <property type="component" value="Chromosome"/>
</dbReference>
<dbReference type="AlphaFoldDB" id="V5SE01"/>
<evidence type="ECO:0000256" key="3">
    <source>
        <dbReference type="PROSITE-ProRule" id="PRU01331"/>
    </source>
</evidence>
<protein>
    <submittedName>
        <fullName evidence="6">Glutamine synthetase</fullName>
    </submittedName>
</protein>
<dbReference type="OrthoDB" id="9807095at2"/>
<dbReference type="Pfam" id="PF00120">
    <property type="entry name" value="Gln-synt_C"/>
    <property type="match status" value="1"/>
</dbReference>
<dbReference type="InterPro" id="IPR008146">
    <property type="entry name" value="Gln_synth_cat_dom"/>
</dbReference>
<dbReference type="STRING" id="1029756.W911_10435"/>
<dbReference type="PATRIC" id="fig|1029756.8.peg.2172"/>
<evidence type="ECO:0000313" key="7">
    <source>
        <dbReference type="Proteomes" id="UP000018542"/>
    </source>
</evidence>